<keyword evidence="3" id="KW-1185">Reference proteome</keyword>
<accession>S9P831</accession>
<evidence type="ECO:0000256" key="1">
    <source>
        <dbReference type="SAM" id="MobiDB-lite"/>
    </source>
</evidence>
<proteinExistence type="predicted"/>
<feature type="compositionally biased region" description="Polar residues" evidence="1">
    <location>
        <begin position="10"/>
        <end position="34"/>
    </location>
</feature>
<organism evidence="2 3">
    <name type="scientific">Cystobacter fuscus (strain ATCC 25194 / DSM 2262 / NBRC 100088 / M29)</name>
    <dbReference type="NCBI Taxonomy" id="1242864"/>
    <lineage>
        <taxon>Bacteria</taxon>
        <taxon>Pseudomonadati</taxon>
        <taxon>Myxococcota</taxon>
        <taxon>Myxococcia</taxon>
        <taxon>Myxococcales</taxon>
        <taxon>Cystobacterineae</taxon>
        <taxon>Archangiaceae</taxon>
        <taxon>Cystobacter</taxon>
    </lineage>
</organism>
<name>S9P831_CYSF2</name>
<dbReference type="Proteomes" id="UP000011682">
    <property type="component" value="Unassembled WGS sequence"/>
</dbReference>
<gene>
    <name evidence="2" type="ORF">D187_003205</name>
</gene>
<dbReference type="AlphaFoldDB" id="S9P831"/>
<sequence length="97" mass="10473">MHRFDPFDTVSGQPELDTSSETAVPSTAQSSDGTITLERKSGTPFDANRNALSSGDLSVIGLAGVPFATLEAVETARYEDTSSLRRDLVVSQDRRRL</sequence>
<comment type="caution">
    <text evidence="2">The sequence shown here is derived from an EMBL/GenBank/DDBJ whole genome shotgun (WGS) entry which is preliminary data.</text>
</comment>
<evidence type="ECO:0000313" key="2">
    <source>
        <dbReference type="EMBL" id="EPX59301.1"/>
    </source>
</evidence>
<feature type="region of interest" description="Disordered" evidence="1">
    <location>
        <begin position="1"/>
        <end position="47"/>
    </location>
</feature>
<dbReference type="OrthoDB" id="5524615at2"/>
<dbReference type="EMBL" id="ANAH02000018">
    <property type="protein sequence ID" value="EPX59301.1"/>
    <property type="molecule type" value="Genomic_DNA"/>
</dbReference>
<dbReference type="RefSeq" id="WP_002643337.1">
    <property type="nucleotide sequence ID" value="NZ_ANAH02000018.1"/>
</dbReference>
<protein>
    <submittedName>
        <fullName evidence="2">Uncharacterized protein</fullName>
    </submittedName>
</protein>
<evidence type="ECO:0000313" key="3">
    <source>
        <dbReference type="Proteomes" id="UP000011682"/>
    </source>
</evidence>
<reference evidence="2" key="1">
    <citation type="submission" date="2013-05" db="EMBL/GenBank/DDBJ databases">
        <title>Genome assembly of Cystobacter fuscus DSM 2262.</title>
        <authorList>
            <person name="Sharma G."/>
            <person name="Khatri I."/>
            <person name="Kaur C."/>
            <person name="Mayilraj S."/>
            <person name="Subramanian S."/>
        </authorList>
    </citation>
    <scope>NUCLEOTIDE SEQUENCE [LARGE SCALE GENOMIC DNA]</scope>
    <source>
        <strain evidence="2">DSM 2262</strain>
    </source>
</reference>